<accession>A0ABQ9IB39</accession>
<organism evidence="2 3">
    <name type="scientific">Dryococelus australis</name>
    <dbReference type="NCBI Taxonomy" id="614101"/>
    <lineage>
        <taxon>Eukaryota</taxon>
        <taxon>Metazoa</taxon>
        <taxon>Ecdysozoa</taxon>
        <taxon>Arthropoda</taxon>
        <taxon>Hexapoda</taxon>
        <taxon>Insecta</taxon>
        <taxon>Pterygota</taxon>
        <taxon>Neoptera</taxon>
        <taxon>Polyneoptera</taxon>
        <taxon>Phasmatodea</taxon>
        <taxon>Verophasmatodea</taxon>
        <taxon>Anareolatae</taxon>
        <taxon>Phasmatidae</taxon>
        <taxon>Eurycanthinae</taxon>
        <taxon>Dryococelus</taxon>
    </lineage>
</organism>
<comment type="caution">
    <text evidence="2">The sequence shown here is derived from an EMBL/GenBank/DDBJ whole genome shotgun (WGS) entry which is preliminary data.</text>
</comment>
<gene>
    <name evidence="2" type="ORF">PR048_006483</name>
</gene>
<feature type="compositionally biased region" description="Polar residues" evidence="1">
    <location>
        <begin position="496"/>
        <end position="506"/>
    </location>
</feature>
<dbReference type="Proteomes" id="UP001159363">
    <property type="component" value="Chromosome 2"/>
</dbReference>
<evidence type="ECO:0000313" key="2">
    <source>
        <dbReference type="EMBL" id="KAJ8893882.1"/>
    </source>
</evidence>
<sequence length="672" mass="72168">MQLSPSCLNVKKLTYKGRQMNDHKTCRSVEGCSGSFGEGGVAGRALPIRMQLGTRCHLVLANRVQSPAGSPDFSKWESCRTMPLAGGFSRGSPVSPAPSFRRRSIFASITLIQQPKSLNSTLLLISTRSTTETLHANSVHVAQRKLCTPIQCLARRSEGASAARINVVLIDPALPFLKRANNNQFVLHGGVAQGFSPVVIVPDSATGRGGFSRESDVFPVTAFQCRLHTSLHLSPSSAPKTAMLRTAQTFSLTHALIHSLESPYLQMHNGKIIIPHPTESINPLLVIAKYVRLVPDTSVVKAVQEWLAGQCCTVTPVGGRMLYCASGLADDGERGSGVTVMLSQGVVIAADCYLWLSLGESPGLVSPQSIALCEDPRGWWSPGGDGVDNVDSARCKEAKVGRTANAVNARTSRARRGRWSRVLPSPEGCSSSSSRRVLQLKASAGGALMQKSLLRLATSRRGDTATAICLLLGSVLVWNRHRGRKPSRHWLAADAANSSNTRQQNGVPCRQRVGTSSPNEGPGNLVASTGSPDKVDVAAIVNLAKWGELVTDALGRVPNTRPFNPSNVRVGDTSPRVCASARSIVGLAEHRNETPHLSTSPQSLNSFEQVQTAVPLRITHSSALRKSSHGERPTFYNCDVIDKVRNLVRNLPRKIGRVQLPNLVRRLAVLGG</sequence>
<reference evidence="2 3" key="1">
    <citation type="submission" date="2023-02" db="EMBL/GenBank/DDBJ databases">
        <title>LHISI_Scaffold_Assembly.</title>
        <authorList>
            <person name="Stuart O.P."/>
            <person name="Cleave R."/>
            <person name="Magrath M.J.L."/>
            <person name="Mikheyev A.S."/>
        </authorList>
    </citation>
    <scope>NUCLEOTIDE SEQUENCE [LARGE SCALE GENOMIC DNA]</scope>
    <source>
        <strain evidence="2">Daus_M_001</strain>
        <tissue evidence="2">Leg muscle</tissue>
    </source>
</reference>
<evidence type="ECO:0000313" key="3">
    <source>
        <dbReference type="Proteomes" id="UP001159363"/>
    </source>
</evidence>
<feature type="region of interest" description="Disordered" evidence="1">
    <location>
        <begin position="496"/>
        <end position="530"/>
    </location>
</feature>
<proteinExistence type="predicted"/>
<evidence type="ECO:0000256" key="1">
    <source>
        <dbReference type="SAM" id="MobiDB-lite"/>
    </source>
</evidence>
<dbReference type="EMBL" id="JARBHB010000002">
    <property type="protein sequence ID" value="KAJ8893882.1"/>
    <property type="molecule type" value="Genomic_DNA"/>
</dbReference>
<keyword evidence="3" id="KW-1185">Reference proteome</keyword>
<protein>
    <submittedName>
        <fullName evidence="2">Uncharacterized protein</fullName>
    </submittedName>
</protein>
<name>A0ABQ9IB39_9NEOP</name>